<dbReference type="GO" id="GO:0043682">
    <property type="term" value="F:P-type divalent copper transporter activity"/>
    <property type="evidence" value="ECO:0007669"/>
    <property type="project" value="TreeGrafter"/>
</dbReference>
<evidence type="ECO:0000256" key="5">
    <source>
        <dbReference type="ARBA" id="ARBA00022553"/>
    </source>
</evidence>
<keyword evidence="6 16" id="KW-0812">Transmembrane</keyword>
<feature type="transmembrane region" description="Helical" evidence="16">
    <location>
        <begin position="769"/>
        <end position="788"/>
    </location>
</feature>
<comment type="similarity">
    <text evidence="2">Belongs to the cation transport ATPase (P-type) (TC 3.A.3) family. Type IB subfamily.</text>
</comment>
<gene>
    <name evidence="18" type="ORF">C480_22224</name>
</gene>
<evidence type="ECO:0000259" key="17">
    <source>
        <dbReference type="Pfam" id="PF00122"/>
    </source>
</evidence>
<dbReference type="SUPFAM" id="SSF81653">
    <property type="entry name" value="Calcium ATPase, transduction domain A"/>
    <property type="match status" value="1"/>
</dbReference>
<keyword evidence="10" id="KW-0460">Magnesium</keyword>
<dbReference type="InterPro" id="IPR018303">
    <property type="entry name" value="ATPase_P-typ_P_site"/>
</dbReference>
<dbReference type="SFLD" id="SFLDS00003">
    <property type="entry name" value="Haloacid_Dehalogenase"/>
    <property type="match status" value="1"/>
</dbReference>
<evidence type="ECO:0000313" key="18">
    <source>
        <dbReference type="EMBL" id="ELY97704.1"/>
    </source>
</evidence>
<dbReference type="Gene3D" id="3.40.50.1000">
    <property type="entry name" value="HAD superfamily/HAD-like"/>
    <property type="match status" value="1"/>
</dbReference>
<dbReference type="Proteomes" id="UP000011591">
    <property type="component" value="Unassembled WGS sequence"/>
</dbReference>
<dbReference type="InterPro" id="IPR044492">
    <property type="entry name" value="P_typ_ATPase_HD_dom"/>
</dbReference>
<dbReference type="RefSeq" id="WP_006667811.1">
    <property type="nucleotide sequence ID" value="NZ_AOIP01000065.1"/>
</dbReference>
<dbReference type="GO" id="GO:0016887">
    <property type="term" value="F:ATP hydrolysis activity"/>
    <property type="evidence" value="ECO:0007669"/>
    <property type="project" value="InterPro"/>
</dbReference>
<dbReference type="InterPro" id="IPR001757">
    <property type="entry name" value="P_typ_ATPase"/>
</dbReference>
<dbReference type="Gene3D" id="1.20.1110.10">
    <property type="entry name" value="Calcium-transporting ATPase, transmembrane domain"/>
    <property type="match status" value="1"/>
</dbReference>
<evidence type="ECO:0000256" key="6">
    <source>
        <dbReference type="ARBA" id="ARBA00022692"/>
    </source>
</evidence>
<evidence type="ECO:0000256" key="1">
    <source>
        <dbReference type="ARBA" id="ARBA00004651"/>
    </source>
</evidence>
<keyword evidence="13" id="KW-0406">Ion transport</keyword>
<dbReference type="FunFam" id="2.70.150.10:FF:000002">
    <property type="entry name" value="Copper-transporting ATPase 1, putative"/>
    <property type="match status" value="1"/>
</dbReference>
<feature type="compositionally biased region" description="Basic and acidic residues" evidence="15">
    <location>
        <begin position="86"/>
        <end position="105"/>
    </location>
</feature>
<feature type="transmembrane region" description="Helical" evidence="16">
    <location>
        <begin position="149"/>
        <end position="171"/>
    </location>
</feature>
<feature type="transmembrane region" description="Helical" evidence="16">
    <location>
        <begin position="360"/>
        <end position="381"/>
    </location>
</feature>
<evidence type="ECO:0000256" key="8">
    <source>
        <dbReference type="ARBA" id="ARBA00022741"/>
    </source>
</evidence>
<evidence type="ECO:0000256" key="11">
    <source>
        <dbReference type="ARBA" id="ARBA00022967"/>
    </source>
</evidence>
<comment type="subcellular location">
    <subcellularLocation>
        <location evidence="1">Cell membrane</location>
        <topology evidence="1">Multi-pass membrane protein</topology>
    </subcellularLocation>
</comment>
<dbReference type="PANTHER" id="PTHR43520">
    <property type="entry name" value="ATP7, ISOFORM B"/>
    <property type="match status" value="1"/>
</dbReference>
<organism evidence="18 19">
    <name type="scientific">Natrialba aegyptia DSM 13077</name>
    <dbReference type="NCBI Taxonomy" id="1227491"/>
    <lineage>
        <taxon>Archaea</taxon>
        <taxon>Methanobacteriati</taxon>
        <taxon>Methanobacteriota</taxon>
        <taxon>Stenosarchaea group</taxon>
        <taxon>Halobacteria</taxon>
        <taxon>Halobacteriales</taxon>
        <taxon>Natrialbaceae</taxon>
        <taxon>Natrialba</taxon>
    </lineage>
</organism>
<keyword evidence="4" id="KW-1003">Cell membrane</keyword>
<evidence type="ECO:0000256" key="14">
    <source>
        <dbReference type="ARBA" id="ARBA00023136"/>
    </source>
</evidence>
<evidence type="ECO:0000256" key="16">
    <source>
        <dbReference type="SAM" id="Phobius"/>
    </source>
</evidence>
<dbReference type="InterPro" id="IPR023214">
    <property type="entry name" value="HAD_sf"/>
</dbReference>
<accession>M0AGK9</accession>
<evidence type="ECO:0000256" key="2">
    <source>
        <dbReference type="ARBA" id="ARBA00006024"/>
    </source>
</evidence>
<dbReference type="SFLD" id="SFLDG00002">
    <property type="entry name" value="C1.7:_P-type_atpase_like"/>
    <property type="match status" value="1"/>
</dbReference>
<dbReference type="PRINTS" id="PR00119">
    <property type="entry name" value="CATATPASE"/>
</dbReference>
<evidence type="ECO:0000256" key="13">
    <source>
        <dbReference type="ARBA" id="ARBA00023065"/>
    </source>
</evidence>
<dbReference type="PATRIC" id="fig|1227491.4.peg.4470"/>
<dbReference type="InterPro" id="IPR023299">
    <property type="entry name" value="ATPase_P-typ_cyto_dom_N"/>
</dbReference>
<dbReference type="PROSITE" id="PS00154">
    <property type="entry name" value="ATPASE_E1_E2"/>
    <property type="match status" value="1"/>
</dbReference>
<dbReference type="InterPro" id="IPR008250">
    <property type="entry name" value="ATPase_P-typ_transduc_dom_A_sf"/>
</dbReference>
<reference evidence="18 19" key="1">
    <citation type="journal article" date="2014" name="PLoS Genet.">
        <title>Phylogenetically driven sequencing of extremely halophilic archaea reveals strategies for static and dynamic osmo-response.</title>
        <authorList>
            <person name="Becker E.A."/>
            <person name="Seitzer P.M."/>
            <person name="Tritt A."/>
            <person name="Larsen D."/>
            <person name="Krusor M."/>
            <person name="Yao A.I."/>
            <person name="Wu D."/>
            <person name="Madern D."/>
            <person name="Eisen J.A."/>
            <person name="Darling A.E."/>
            <person name="Facciotti M.T."/>
        </authorList>
    </citation>
    <scope>NUCLEOTIDE SEQUENCE [LARGE SCALE GENOMIC DNA]</scope>
    <source>
        <strain evidence="18 19">DSM 13077</strain>
    </source>
</reference>
<feature type="transmembrane region" description="Helical" evidence="16">
    <location>
        <begin position="740"/>
        <end position="763"/>
    </location>
</feature>
<dbReference type="PRINTS" id="PR00120">
    <property type="entry name" value="HATPASE"/>
</dbReference>
<dbReference type="Pfam" id="PF00122">
    <property type="entry name" value="E1-E2_ATPase"/>
    <property type="match status" value="1"/>
</dbReference>
<evidence type="ECO:0000256" key="10">
    <source>
        <dbReference type="ARBA" id="ARBA00022842"/>
    </source>
</evidence>
<feature type="region of interest" description="Disordered" evidence="15">
    <location>
        <begin position="563"/>
        <end position="597"/>
    </location>
</feature>
<keyword evidence="8" id="KW-0547">Nucleotide-binding</keyword>
<feature type="transmembrane region" description="Helical" evidence="16">
    <location>
        <begin position="116"/>
        <end position="137"/>
    </location>
</feature>
<evidence type="ECO:0000256" key="9">
    <source>
        <dbReference type="ARBA" id="ARBA00022840"/>
    </source>
</evidence>
<dbReference type="AlphaFoldDB" id="M0AGK9"/>
<protein>
    <submittedName>
        <fullName evidence="18">Copper-translocating P-type ATPase</fullName>
    </submittedName>
</protein>
<keyword evidence="14 16" id="KW-0472">Membrane</keyword>
<dbReference type="GO" id="GO:0005886">
    <property type="term" value="C:plasma membrane"/>
    <property type="evidence" value="ECO:0007669"/>
    <property type="project" value="UniProtKB-SubCell"/>
</dbReference>
<dbReference type="NCBIfam" id="TIGR01494">
    <property type="entry name" value="ATPase_P-type"/>
    <property type="match status" value="2"/>
</dbReference>
<keyword evidence="11" id="KW-1278">Translocase</keyword>
<sequence length="811" mass="85990">MDDHSDQPGDGGAIDSDPHSDPDRAVRDARDERDTHDRADERAVPADEREESSVEQSILESETDDASEGHRTIDEQYDGRSTGGDRGGHDARGEHGDHGGDSGMHEGHEQLFRRRFFVSTLLSIPVLLYSETLQAWLGFSVPAFPGSQWLTPVFAVIVFAYGGVPFLRMAVPELADRTPGMMTLISMAITVAFVYSLASVVFPTTSAFFWELVTLIDIMLLGHWIEMRSVRKASSALDELAKLLPDTAERLTDDGDTEEVPVSDLSADDLVLVRPGASVPADGVVEEGDSDVNESMITGESKPVSKEPGDEVIGGTLNGDGSLRVRISATGDETTLAGIMRLVEEAQESESRTQQLADRAAGWLFYVALAAAIVTAIAWTVAVSFDAVVIERVVTVLVIACPHALGLAIPLVVAINTSLAARNGMLIRDRVAMERARSLDTIVFDKTGTLTRGEQGVVDIETVDSVTEDDALALAAAVESDSEHMIAQAIREAADERAVTAETATNFEALKGRGVRATVGSDTVSVGGPNLLSALDVEAPSELTAFAERAGDNAQTVVYLVREGTPSRSSDRPNATQQATGEDERSEPAARTSGDAAGTEATVIAAFALADVVREESYQVVDALHELGIEVAMLTGDSEDVATAVADDLGIDTVFAEVLPEDKDENITALQEQGRSVAMVGDGVNDAPALTRADIGIAIGSGTDVAVQSADIILVQNNPMDVVRLVKLSKASYRKMQENLVWAAGYNVFALPLAAGILAPIGILLSPAVGALLMSLSTVIVAINAQFLRRTDLDRPSLPGVSSSRSPQPAD</sequence>
<evidence type="ECO:0000256" key="15">
    <source>
        <dbReference type="SAM" id="MobiDB-lite"/>
    </source>
</evidence>
<dbReference type="SUPFAM" id="SSF81665">
    <property type="entry name" value="Calcium ATPase, transmembrane domain M"/>
    <property type="match status" value="1"/>
</dbReference>
<dbReference type="InterPro" id="IPR027256">
    <property type="entry name" value="P-typ_ATPase_IB"/>
</dbReference>
<feature type="compositionally biased region" description="Basic and acidic residues" evidence="15">
    <location>
        <begin position="67"/>
        <end position="78"/>
    </location>
</feature>
<dbReference type="PANTHER" id="PTHR43520:SF5">
    <property type="entry name" value="CATION-TRANSPORTING P-TYPE ATPASE-RELATED"/>
    <property type="match status" value="1"/>
</dbReference>
<comment type="caution">
    <text evidence="18">The sequence shown here is derived from an EMBL/GenBank/DDBJ whole genome shotgun (WGS) entry which is preliminary data.</text>
</comment>
<keyword evidence="5" id="KW-0597">Phosphoprotein</keyword>
<dbReference type="GO" id="GO:0055070">
    <property type="term" value="P:copper ion homeostasis"/>
    <property type="evidence" value="ECO:0007669"/>
    <property type="project" value="TreeGrafter"/>
</dbReference>
<evidence type="ECO:0000313" key="19">
    <source>
        <dbReference type="Proteomes" id="UP000011591"/>
    </source>
</evidence>
<name>M0AGK9_9EURY</name>
<keyword evidence="9" id="KW-0067">ATP-binding</keyword>
<feature type="region of interest" description="Disordered" evidence="15">
    <location>
        <begin position="1"/>
        <end position="105"/>
    </location>
</feature>
<keyword evidence="3" id="KW-0813">Transport</keyword>
<keyword evidence="19" id="KW-1185">Reference proteome</keyword>
<dbReference type="Pfam" id="PF00702">
    <property type="entry name" value="Hydrolase"/>
    <property type="match status" value="1"/>
</dbReference>
<dbReference type="GO" id="GO:0005524">
    <property type="term" value="F:ATP binding"/>
    <property type="evidence" value="ECO:0007669"/>
    <property type="project" value="UniProtKB-KW"/>
</dbReference>
<keyword evidence="7" id="KW-0479">Metal-binding</keyword>
<dbReference type="Gene3D" id="3.40.1110.10">
    <property type="entry name" value="Calcium-transporting ATPase, cytoplasmic domain N"/>
    <property type="match status" value="1"/>
</dbReference>
<dbReference type="SFLD" id="SFLDF00027">
    <property type="entry name" value="p-type_atpase"/>
    <property type="match status" value="1"/>
</dbReference>
<feature type="compositionally biased region" description="Polar residues" evidence="15">
    <location>
        <begin position="566"/>
        <end position="580"/>
    </location>
</feature>
<feature type="domain" description="P-type ATPase A" evidence="17">
    <location>
        <begin position="243"/>
        <end position="344"/>
    </location>
</feature>
<dbReference type="SUPFAM" id="SSF56784">
    <property type="entry name" value="HAD-like"/>
    <property type="match status" value="1"/>
</dbReference>
<evidence type="ECO:0000256" key="3">
    <source>
        <dbReference type="ARBA" id="ARBA00022448"/>
    </source>
</evidence>
<dbReference type="InterPro" id="IPR023298">
    <property type="entry name" value="ATPase_P-typ_TM_dom_sf"/>
</dbReference>
<feature type="transmembrane region" description="Helical" evidence="16">
    <location>
        <begin position="208"/>
        <end position="225"/>
    </location>
</feature>
<dbReference type="InterPro" id="IPR059000">
    <property type="entry name" value="ATPase_P-type_domA"/>
</dbReference>
<dbReference type="InterPro" id="IPR036412">
    <property type="entry name" value="HAD-like_sf"/>
</dbReference>
<dbReference type="GO" id="GO:0005507">
    <property type="term" value="F:copper ion binding"/>
    <property type="evidence" value="ECO:0007669"/>
    <property type="project" value="TreeGrafter"/>
</dbReference>
<feature type="transmembrane region" description="Helical" evidence="16">
    <location>
        <begin position="183"/>
        <end position="202"/>
    </location>
</feature>
<feature type="transmembrane region" description="Helical" evidence="16">
    <location>
        <begin position="393"/>
        <end position="415"/>
    </location>
</feature>
<proteinExistence type="inferred from homology"/>
<dbReference type="EMBL" id="AOIP01000065">
    <property type="protein sequence ID" value="ELY97704.1"/>
    <property type="molecule type" value="Genomic_DNA"/>
</dbReference>
<feature type="compositionally biased region" description="Basic and acidic residues" evidence="15">
    <location>
        <begin position="16"/>
        <end position="47"/>
    </location>
</feature>
<evidence type="ECO:0000256" key="12">
    <source>
        <dbReference type="ARBA" id="ARBA00022989"/>
    </source>
</evidence>
<evidence type="ECO:0000256" key="4">
    <source>
        <dbReference type="ARBA" id="ARBA00022475"/>
    </source>
</evidence>
<keyword evidence="12 16" id="KW-1133">Transmembrane helix</keyword>
<evidence type="ECO:0000256" key="7">
    <source>
        <dbReference type="ARBA" id="ARBA00022723"/>
    </source>
</evidence>
<dbReference type="Gene3D" id="2.70.150.10">
    <property type="entry name" value="Calcium-transporting ATPase, cytoplasmic transduction domain A"/>
    <property type="match status" value="1"/>
</dbReference>
<dbReference type="NCBIfam" id="TIGR01525">
    <property type="entry name" value="ATPase-IB_hvy"/>
    <property type="match status" value="1"/>
</dbReference>